<evidence type="ECO:0000256" key="3">
    <source>
        <dbReference type="ARBA" id="ARBA00023125"/>
    </source>
</evidence>
<gene>
    <name evidence="5" type="ORF">CHX27_07735</name>
</gene>
<dbReference type="InterPro" id="IPR052021">
    <property type="entry name" value="Type-I_RS_S_subunit"/>
</dbReference>
<proteinExistence type="inferred from homology"/>
<evidence type="ECO:0000259" key="4">
    <source>
        <dbReference type="Pfam" id="PF01420"/>
    </source>
</evidence>
<sequence>MSKSFKTYYIRDIGKVSMCKRVLKEETFENEEIPFYKISTFGGKADTFISRKHYEEYRKKYSFPKVGEILISAAGTIGKTVIYNGEDGYFQDSNIVWVENDEKKVRNDYLYYFFQTKPWFTTHGSTITRIYNENLRSIKLTVPESLIDQQKIAAVLSALDSKIELNNRINAELEAMAKTLYDYWFVQFDFPDKNDKPYKSSGGKMVWNEVLKREIPAGWEVQKMSEWIDIDKSGDWGKEEEEGNFTKKVICFRGADINGLNGLDELKPPVRYILEKNSFKILKSHDLIIEISGGSPTQSTGRLAFITDATINRFEHPLICSNFCKPVSMRNKKLLYNFVYYWNSLYDNGVFFGYEGKTSGIKNLLLDSFISSYYTVVPDEKIVDQFYNFMENTQEKKQTALAENQKLTELRDWLLPMLMNGQVKVKEEMETELSMAAEPAATYEKSRT</sequence>
<dbReference type="SUPFAM" id="SSF116734">
    <property type="entry name" value="DNA methylase specificity domain"/>
    <property type="match status" value="2"/>
</dbReference>
<keyword evidence="3" id="KW-0238">DNA-binding</keyword>
<dbReference type="Gene3D" id="1.10.287.1120">
    <property type="entry name" value="Bipartite methylase S protein"/>
    <property type="match status" value="1"/>
</dbReference>
<dbReference type="InterPro" id="IPR000055">
    <property type="entry name" value="Restrct_endonuc_typeI_TRD"/>
</dbReference>
<keyword evidence="6" id="KW-1185">Reference proteome</keyword>
<dbReference type="AlphaFoldDB" id="A0A255ZTP4"/>
<comment type="similarity">
    <text evidence="1">Belongs to the type-I restriction system S methylase family.</text>
</comment>
<dbReference type="CDD" id="cd17292">
    <property type="entry name" value="RMtype1_S_LlaA17I_TRD2-CR2_like"/>
    <property type="match status" value="1"/>
</dbReference>
<dbReference type="Gene3D" id="3.90.220.20">
    <property type="entry name" value="DNA methylase specificity domains"/>
    <property type="match status" value="2"/>
</dbReference>
<dbReference type="EMBL" id="NOXX01000193">
    <property type="protein sequence ID" value="OYQ44294.1"/>
    <property type="molecule type" value="Genomic_DNA"/>
</dbReference>
<dbReference type="PANTHER" id="PTHR30408">
    <property type="entry name" value="TYPE-1 RESTRICTION ENZYME ECOKI SPECIFICITY PROTEIN"/>
    <property type="match status" value="1"/>
</dbReference>
<dbReference type="Pfam" id="PF01420">
    <property type="entry name" value="Methylase_S"/>
    <property type="match status" value="1"/>
</dbReference>
<dbReference type="GO" id="GO:0009307">
    <property type="term" value="P:DNA restriction-modification system"/>
    <property type="evidence" value="ECO:0007669"/>
    <property type="project" value="UniProtKB-KW"/>
</dbReference>
<dbReference type="GO" id="GO:0003677">
    <property type="term" value="F:DNA binding"/>
    <property type="evidence" value="ECO:0007669"/>
    <property type="project" value="UniProtKB-KW"/>
</dbReference>
<dbReference type="REBASE" id="260376">
    <property type="entry name" value="S2.FauTH167ORF7725P"/>
</dbReference>
<evidence type="ECO:0000256" key="2">
    <source>
        <dbReference type="ARBA" id="ARBA00022747"/>
    </source>
</evidence>
<dbReference type="OrthoDB" id="9816225at2"/>
<evidence type="ECO:0000313" key="6">
    <source>
        <dbReference type="Proteomes" id="UP000216035"/>
    </source>
</evidence>
<organism evidence="5 6">
    <name type="scientific">Flavobacterium aurantiibacter</name>
    <dbReference type="NCBI Taxonomy" id="2023067"/>
    <lineage>
        <taxon>Bacteria</taxon>
        <taxon>Pseudomonadati</taxon>
        <taxon>Bacteroidota</taxon>
        <taxon>Flavobacteriia</taxon>
        <taxon>Flavobacteriales</taxon>
        <taxon>Flavobacteriaceae</taxon>
        <taxon>Flavobacterium</taxon>
    </lineage>
</organism>
<reference evidence="5 6" key="1">
    <citation type="submission" date="2017-07" db="EMBL/GenBank/DDBJ databases">
        <title>Flavobacterium cyanobacteriorum sp. nov., isolated from cyanobacterial aggregates in a eutrophic lake.</title>
        <authorList>
            <person name="Cai H."/>
        </authorList>
    </citation>
    <scope>NUCLEOTIDE SEQUENCE [LARGE SCALE GENOMIC DNA]</scope>
    <source>
        <strain evidence="5 6">TH167</strain>
    </source>
</reference>
<comment type="caution">
    <text evidence="5">The sequence shown here is derived from an EMBL/GenBank/DDBJ whole genome shotgun (WGS) entry which is preliminary data.</text>
</comment>
<dbReference type="PANTHER" id="PTHR30408:SF13">
    <property type="entry name" value="TYPE I RESTRICTION ENZYME HINDI SPECIFICITY SUBUNIT"/>
    <property type="match status" value="1"/>
</dbReference>
<dbReference type="RefSeq" id="WP_094486192.1">
    <property type="nucleotide sequence ID" value="NZ_NOXX01000193.1"/>
</dbReference>
<evidence type="ECO:0000313" key="5">
    <source>
        <dbReference type="EMBL" id="OYQ44294.1"/>
    </source>
</evidence>
<dbReference type="InterPro" id="IPR044946">
    <property type="entry name" value="Restrct_endonuc_typeI_TRD_sf"/>
</dbReference>
<name>A0A255ZTP4_9FLAO</name>
<dbReference type="Proteomes" id="UP000216035">
    <property type="component" value="Unassembled WGS sequence"/>
</dbReference>
<evidence type="ECO:0000256" key="1">
    <source>
        <dbReference type="ARBA" id="ARBA00010923"/>
    </source>
</evidence>
<protein>
    <recommendedName>
        <fullName evidence="4">Type I restriction modification DNA specificity domain-containing protein</fullName>
    </recommendedName>
</protein>
<feature type="domain" description="Type I restriction modification DNA specificity" evidence="4">
    <location>
        <begin position="5"/>
        <end position="175"/>
    </location>
</feature>
<accession>A0A255ZTP4</accession>
<keyword evidence="2" id="KW-0680">Restriction system</keyword>